<accession>A0AAD7HG79</accession>
<evidence type="ECO:0000313" key="1">
    <source>
        <dbReference type="EMBL" id="KAJ7719823.1"/>
    </source>
</evidence>
<protein>
    <submittedName>
        <fullName evidence="1">Uncharacterized protein</fullName>
    </submittedName>
</protein>
<gene>
    <name evidence="1" type="ORF">B0H16DRAFT_1474709</name>
</gene>
<keyword evidence="2" id="KW-1185">Reference proteome</keyword>
<sequence>MYSPSLKFSGTTNAIHINPDSPLRRVGFDALLYLRIAAYIVRTHLNLKSVLINSFCLLGGFAGWSGEFGLVPQLQVDLNRDREFHSTCSSHRKQPSGGPTYAFNPGMSALNFAVILVLTFKFSKGFNFNPWFASFKTIPSRARYPGRLNPNKLKLETMAVWNQVSQVFISTSLKSVEAVSLQLNNLASMALSTSTRVLKYSRYYVHPSVVPTSIPPP</sequence>
<evidence type="ECO:0000313" key="2">
    <source>
        <dbReference type="Proteomes" id="UP001215598"/>
    </source>
</evidence>
<proteinExistence type="predicted"/>
<dbReference type="Proteomes" id="UP001215598">
    <property type="component" value="Unassembled WGS sequence"/>
</dbReference>
<organism evidence="1 2">
    <name type="scientific">Mycena metata</name>
    <dbReference type="NCBI Taxonomy" id="1033252"/>
    <lineage>
        <taxon>Eukaryota</taxon>
        <taxon>Fungi</taxon>
        <taxon>Dikarya</taxon>
        <taxon>Basidiomycota</taxon>
        <taxon>Agaricomycotina</taxon>
        <taxon>Agaricomycetes</taxon>
        <taxon>Agaricomycetidae</taxon>
        <taxon>Agaricales</taxon>
        <taxon>Marasmiineae</taxon>
        <taxon>Mycenaceae</taxon>
        <taxon>Mycena</taxon>
    </lineage>
</organism>
<reference evidence="1" key="1">
    <citation type="submission" date="2023-03" db="EMBL/GenBank/DDBJ databases">
        <title>Massive genome expansion in bonnet fungi (Mycena s.s.) driven by repeated elements and novel gene families across ecological guilds.</title>
        <authorList>
            <consortium name="Lawrence Berkeley National Laboratory"/>
            <person name="Harder C.B."/>
            <person name="Miyauchi S."/>
            <person name="Viragh M."/>
            <person name="Kuo A."/>
            <person name="Thoen E."/>
            <person name="Andreopoulos B."/>
            <person name="Lu D."/>
            <person name="Skrede I."/>
            <person name="Drula E."/>
            <person name="Henrissat B."/>
            <person name="Morin E."/>
            <person name="Kohler A."/>
            <person name="Barry K."/>
            <person name="LaButti K."/>
            <person name="Morin E."/>
            <person name="Salamov A."/>
            <person name="Lipzen A."/>
            <person name="Mereny Z."/>
            <person name="Hegedus B."/>
            <person name="Baldrian P."/>
            <person name="Stursova M."/>
            <person name="Weitz H."/>
            <person name="Taylor A."/>
            <person name="Grigoriev I.V."/>
            <person name="Nagy L.G."/>
            <person name="Martin F."/>
            <person name="Kauserud H."/>
        </authorList>
    </citation>
    <scope>NUCLEOTIDE SEQUENCE</scope>
    <source>
        <strain evidence="1">CBHHK182m</strain>
    </source>
</reference>
<name>A0AAD7HG79_9AGAR</name>
<dbReference type="AlphaFoldDB" id="A0AAD7HG79"/>
<dbReference type="EMBL" id="JARKIB010000247">
    <property type="protein sequence ID" value="KAJ7719823.1"/>
    <property type="molecule type" value="Genomic_DNA"/>
</dbReference>
<comment type="caution">
    <text evidence="1">The sequence shown here is derived from an EMBL/GenBank/DDBJ whole genome shotgun (WGS) entry which is preliminary data.</text>
</comment>